<dbReference type="AlphaFoldDB" id="A0AAD3XIU3"/>
<dbReference type="EMBL" id="BSYO01000006">
    <property type="protein sequence ID" value="GMH06000.1"/>
    <property type="molecule type" value="Genomic_DNA"/>
</dbReference>
<evidence type="ECO:0000313" key="3">
    <source>
        <dbReference type="Proteomes" id="UP001279734"/>
    </source>
</evidence>
<dbReference type="Proteomes" id="UP001279734">
    <property type="component" value="Unassembled WGS sequence"/>
</dbReference>
<reference evidence="2" key="1">
    <citation type="submission" date="2023-05" db="EMBL/GenBank/DDBJ databases">
        <title>Nepenthes gracilis genome sequencing.</title>
        <authorList>
            <person name="Fukushima K."/>
        </authorList>
    </citation>
    <scope>NUCLEOTIDE SEQUENCE</scope>
    <source>
        <strain evidence="2">SING2019-196</strain>
    </source>
</reference>
<feature type="compositionally biased region" description="Basic and acidic residues" evidence="1">
    <location>
        <begin position="579"/>
        <end position="588"/>
    </location>
</feature>
<protein>
    <submittedName>
        <fullName evidence="2">Uncharacterized protein</fullName>
    </submittedName>
</protein>
<name>A0AAD3XIU3_NEPGR</name>
<feature type="compositionally biased region" description="Low complexity" evidence="1">
    <location>
        <begin position="590"/>
        <end position="609"/>
    </location>
</feature>
<evidence type="ECO:0000256" key="1">
    <source>
        <dbReference type="SAM" id="MobiDB-lite"/>
    </source>
</evidence>
<gene>
    <name evidence="2" type="ORF">Nepgr_007840</name>
</gene>
<proteinExistence type="predicted"/>
<comment type="caution">
    <text evidence="2">The sequence shown here is derived from an EMBL/GenBank/DDBJ whole genome shotgun (WGS) entry which is preliminary data.</text>
</comment>
<accession>A0AAD3XIU3</accession>
<feature type="region of interest" description="Disordered" evidence="1">
    <location>
        <begin position="538"/>
        <end position="609"/>
    </location>
</feature>
<organism evidence="2 3">
    <name type="scientific">Nepenthes gracilis</name>
    <name type="common">Slender pitcher plant</name>
    <dbReference type="NCBI Taxonomy" id="150966"/>
    <lineage>
        <taxon>Eukaryota</taxon>
        <taxon>Viridiplantae</taxon>
        <taxon>Streptophyta</taxon>
        <taxon>Embryophyta</taxon>
        <taxon>Tracheophyta</taxon>
        <taxon>Spermatophyta</taxon>
        <taxon>Magnoliopsida</taxon>
        <taxon>eudicotyledons</taxon>
        <taxon>Gunneridae</taxon>
        <taxon>Pentapetalae</taxon>
        <taxon>Caryophyllales</taxon>
        <taxon>Nepenthaceae</taxon>
        <taxon>Nepenthes</taxon>
    </lineage>
</organism>
<evidence type="ECO:0000313" key="2">
    <source>
        <dbReference type="EMBL" id="GMH06000.1"/>
    </source>
</evidence>
<sequence length="609" mass="65113">MHFARICVEWKLKHHGNGRPANQKSTYESTATHQAVTSAEPIASNAIIKVPVDSIPISPKAEGEFLVNSAPAFGMSGGLEDRSLVSAMKLSPQEGACAASGKNSTCGLGLVSLSPLADGMLYLLRVLSVQQQVQYGHLGRMLLSFPVCLMYLVAKSMLMGPLMSDVAVGHFIALRLLAVLRQWDDFPYALQISRGEIFPCLDDDACSLPLLASGNLVMKRLLSPFQIGALSGNVVCCCWEGVTGSLRLLSSCRCPIEAEDAWRDAGSFPHLFEALPGILLDGRRSFGRSAKYQGAVSLDARSPEIGLPESVKVSPDLALSGKLPAVPDSGRPPAISWSRVVQEVTVEYQRKLVRCGTCRKVGHSFCHPKKVYKPTGRVLPLPSSFSGPALKNPPSPKEMVKEKHNDIATSNSFEILLEKDDQLKLGNLVSQDELLSEEVVKDSLEYHDACNSCLDLPPPDPSGPISSEVVMVTDEDTIAPKAPLISLAVDVGHSNLEELAFCGNVDSCVGISPKNPICCEELAIISNPLGSLCPNSKLLSNGPDGSPPGRNTRARKAKRSSETGSAAGKSIHVPGNARKIQEQTKKINEILLKSKGPKSSIPSSSLSNG</sequence>
<keyword evidence="3" id="KW-1185">Reference proteome</keyword>